<gene>
    <name evidence="6" type="ORF">FC84_GL000141</name>
</gene>
<dbReference type="SUPFAM" id="SSF46785">
    <property type="entry name" value="Winged helix' DNA-binding domain"/>
    <property type="match status" value="1"/>
</dbReference>
<dbReference type="STRING" id="1423738.FC84_GL000141"/>
<dbReference type="PROSITE" id="PS50931">
    <property type="entry name" value="HTH_LYSR"/>
    <property type="match status" value="1"/>
</dbReference>
<evidence type="ECO:0000313" key="6">
    <source>
        <dbReference type="EMBL" id="KRM78985.1"/>
    </source>
</evidence>
<dbReference type="EMBL" id="AYYK01000008">
    <property type="protein sequence ID" value="KRM78985.1"/>
    <property type="molecule type" value="Genomic_DNA"/>
</dbReference>
<dbReference type="Gene3D" id="1.10.10.10">
    <property type="entry name" value="Winged helix-like DNA-binding domain superfamily/Winged helix DNA-binding domain"/>
    <property type="match status" value="1"/>
</dbReference>
<dbReference type="PANTHER" id="PTHR30419">
    <property type="entry name" value="HTH-TYPE TRANSCRIPTIONAL REGULATOR YBHD"/>
    <property type="match status" value="1"/>
</dbReference>
<dbReference type="AlphaFoldDB" id="A0A0R2BRP2"/>
<keyword evidence="3" id="KW-0238">DNA-binding</keyword>
<dbReference type="InterPro" id="IPR050950">
    <property type="entry name" value="HTH-type_LysR_regulators"/>
</dbReference>
<dbReference type="Pfam" id="PF03466">
    <property type="entry name" value="LysR_substrate"/>
    <property type="match status" value="1"/>
</dbReference>
<dbReference type="PATRIC" id="fig|1423738.3.peg.143"/>
<comment type="caution">
    <text evidence="6">The sequence shown here is derived from an EMBL/GenBank/DDBJ whole genome shotgun (WGS) entry which is preliminary data.</text>
</comment>
<sequence length="292" mass="32914">MKLQDMIYFDKLVALKSYSNVAEYFQVSQPTISYAIKRLEEEFAVSLVDRNIHQQIIITPSGLQFDRHIKVVINELNIAKLDLANAREKVTKFGLPPIIANYYFLKFVDHLINKQLLTGLKTVEAGSNDLLQQLKKGQLDLSLLGSLAPIQTAQLQSQVLAQDDFKIIVAKNAPLAARKKVHFADLQNEPFLVLGDGFVHHQVFDQLTATHHISPTIVYQANDVELLKRLVAQGMGISLLTETAITDRDELVALDLLDDHLPQFVISLVYRNSTLLTDTQQQLIQIFETKAD</sequence>
<dbReference type="Pfam" id="PF00126">
    <property type="entry name" value="HTH_1"/>
    <property type="match status" value="1"/>
</dbReference>
<evidence type="ECO:0000256" key="2">
    <source>
        <dbReference type="ARBA" id="ARBA00023015"/>
    </source>
</evidence>
<evidence type="ECO:0000259" key="5">
    <source>
        <dbReference type="PROSITE" id="PS50931"/>
    </source>
</evidence>
<dbReference type="GO" id="GO:0003677">
    <property type="term" value="F:DNA binding"/>
    <property type="evidence" value="ECO:0007669"/>
    <property type="project" value="UniProtKB-KW"/>
</dbReference>
<feature type="domain" description="HTH lysR-type" evidence="5">
    <location>
        <begin position="1"/>
        <end position="59"/>
    </location>
</feature>
<dbReference type="GO" id="GO:0005829">
    <property type="term" value="C:cytosol"/>
    <property type="evidence" value="ECO:0007669"/>
    <property type="project" value="TreeGrafter"/>
</dbReference>
<protein>
    <submittedName>
        <fullName evidence="6">LysR family transcriptional regulator</fullName>
    </submittedName>
</protein>
<evidence type="ECO:0000313" key="7">
    <source>
        <dbReference type="Proteomes" id="UP000051813"/>
    </source>
</evidence>
<dbReference type="RefSeq" id="WP_057756478.1">
    <property type="nucleotide sequence ID" value="NZ_AYYK01000008.1"/>
</dbReference>
<name>A0A0R2BRP2_9LACO</name>
<organism evidence="6 7">
    <name type="scientific">Lapidilactobacillus dextrinicus DSM 20335</name>
    <dbReference type="NCBI Taxonomy" id="1423738"/>
    <lineage>
        <taxon>Bacteria</taxon>
        <taxon>Bacillati</taxon>
        <taxon>Bacillota</taxon>
        <taxon>Bacilli</taxon>
        <taxon>Lactobacillales</taxon>
        <taxon>Lactobacillaceae</taxon>
        <taxon>Lapidilactobacillus</taxon>
    </lineage>
</organism>
<evidence type="ECO:0000256" key="3">
    <source>
        <dbReference type="ARBA" id="ARBA00023125"/>
    </source>
</evidence>
<dbReference type="InterPro" id="IPR036390">
    <property type="entry name" value="WH_DNA-bd_sf"/>
</dbReference>
<dbReference type="InterPro" id="IPR036388">
    <property type="entry name" value="WH-like_DNA-bd_sf"/>
</dbReference>
<reference evidence="6 7" key="1">
    <citation type="journal article" date="2015" name="Genome Announc.">
        <title>Expanding the biotechnology potential of lactobacilli through comparative genomics of 213 strains and associated genera.</title>
        <authorList>
            <person name="Sun Z."/>
            <person name="Harris H.M."/>
            <person name="McCann A."/>
            <person name="Guo C."/>
            <person name="Argimon S."/>
            <person name="Zhang W."/>
            <person name="Yang X."/>
            <person name="Jeffery I.B."/>
            <person name="Cooney J.C."/>
            <person name="Kagawa T.F."/>
            <person name="Liu W."/>
            <person name="Song Y."/>
            <person name="Salvetti E."/>
            <person name="Wrobel A."/>
            <person name="Rasinkangas P."/>
            <person name="Parkhill J."/>
            <person name="Rea M.C."/>
            <person name="O'Sullivan O."/>
            <person name="Ritari J."/>
            <person name="Douillard F.P."/>
            <person name="Paul Ross R."/>
            <person name="Yang R."/>
            <person name="Briner A.E."/>
            <person name="Felis G.E."/>
            <person name="de Vos W.M."/>
            <person name="Barrangou R."/>
            <person name="Klaenhammer T.R."/>
            <person name="Caufield P.W."/>
            <person name="Cui Y."/>
            <person name="Zhang H."/>
            <person name="O'Toole P.W."/>
        </authorList>
    </citation>
    <scope>NUCLEOTIDE SEQUENCE [LARGE SCALE GENOMIC DNA]</scope>
    <source>
        <strain evidence="6 7">DSM 20335</strain>
    </source>
</reference>
<comment type="similarity">
    <text evidence="1">Belongs to the LysR transcriptional regulatory family.</text>
</comment>
<evidence type="ECO:0000256" key="1">
    <source>
        <dbReference type="ARBA" id="ARBA00009437"/>
    </source>
</evidence>
<dbReference type="InterPro" id="IPR005119">
    <property type="entry name" value="LysR_subst-bd"/>
</dbReference>
<dbReference type="Proteomes" id="UP000051813">
    <property type="component" value="Unassembled WGS sequence"/>
</dbReference>
<dbReference type="SUPFAM" id="SSF53850">
    <property type="entry name" value="Periplasmic binding protein-like II"/>
    <property type="match status" value="1"/>
</dbReference>
<proteinExistence type="inferred from homology"/>
<evidence type="ECO:0000256" key="4">
    <source>
        <dbReference type="ARBA" id="ARBA00023163"/>
    </source>
</evidence>
<dbReference type="InterPro" id="IPR000847">
    <property type="entry name" value="LysR_HTH_N"/>
</dbReference>
<keyword evidence="2" id="KW-0805">Transcription regulation</keyword>
<accession>A0A0R2BRP2</accession>
<dbReference type="OrthoDB" id="9803735at2"/>
<dbReference type="GO" id="GO:0003700">
    <property type="term" value="F:DNA-binding transcription factor activity"/>
    <property type="evidence" value="ECO:0007669"/>
    <property type="project" value="InterPro"/>
</dbReference>
<keyword evidence="4" id="KW-0804">Transcription</keyword>
<keyword evidence="7" id="KW-1185">Reference proteome</keyword>
<dbReference type="Gene3D" id="3.40.190.290">
    <property type="match status" value="1"/>
</dbReference>